<keyword evidence="7" id="KW-1185">Reference proteome</keyword>
<keyword evidence="1" id="KW-0805">Transcription regulation</keyword>
<dbReference type="Proteomes" id="UP001275084">
    <property type="component" value="Unassembled WGS sequence"/>
</dbReference>
<evidence type="ECO:0000256" key="2">
    <source>
        <dbReference type="ARBA" id="ARBA00023125"/>
    </source>
</evidence>
<evidence type="ECO:0000259" key="5">
    <source>
        <dbReference type="PROSITE" id="PS50048"/>
    </source>
</evidence>
<evidence type="ECO:0000313" key="7">
    <source>
        <dbReference type="Proteomes" id="UP001275084"/>
    </source>
</evidence>
<dbReference type="Pfam" id="PF00172">
    <property type="entry name" value="Zn_clus"/>
    <property type="match status" value="1"/>
</dbReference>
<evidence type="ECO:0000256" key="1">
    <source>
        <dbReference type="ARBA" id="ARBA00023015"/>
    </source>
</evidence>
<dbReference type="SUPFAM" id="SSF57701">
    <property type="entry name" value="Zn2/Cys6 DNA-binding domain"/>
    <property type="match status" value="1"/>
</dbReference>
<dbReference type="GO" id="GO:0003677">
    <property type="term" value="F:DNA binding"/>
    <property type="evidence" value="ECO:0007669"/>
    <property type="project" value="UniProtKB-KW"/>
</dbReference>
<accession>A0AAJ0H621</accession>
<dbReference type="PANTHER" id="PTHR31069">
    <property type="entry name" value="OLEATE-ACTIVATED TRANSCRIPTION FACTOR 1-RELATED"/>
    <property type="match status" value="1"/>
</dbReference>
<dbReference type="InterPro" id="IPR050675">
    <property type="entry name" value="OAF3"/>
</dbReference>
<dbReference type="PANTHER" id="PTHR31069:SF32">
    <property type="entry name" value="ARGININE METABOLISM REGULATION PROTEIN II"/>
    <property type="match status" value="1"/>
</dbReference>
<dbReference type="InterPro" id="IPR001138">
    <property type="entry name" value="Zn2Cys6_DnaBD"/>
</dbReference>
<dbReference type="AlphaFoldDB" id="A0AAJ0H621"/>
<gene>
    <name evidence="6" type="ORF">B0T25DRAFT_560951</name>
</gene>
<reference evidence="6" key="2">
    <citation type="submission" date="2023-06" db="EMBL/GenBank/DDBJ databases">
        <authorList>
            <consortium name="Lawrence Berkeley National Laboratory"/>
            <person name="Haridas S."/>
            <person name="Hensen N."/>
            <person name="Bonometti L."/>
            <person name="Westerberg I."/>
            <person name="Brannstrom I.O."/>
            <person name="Guillou S."/>
            <person name="Cros-Aarteil S."/>
            <person name="Calhoun S."/>
            <person name="Kuo A."/>
            <person name="Mondo S."/>
            <person name="Pangilinan J."/>
            <person name="Riley R."/>
            <person name="Labutti K."/>
            <person name="Andreopoulos B."/>
            <person name="Lipzen A."/>
            <person name="Chen C."/>
            <person name="Yanf M."/>
            <person name="Daum C."/>
            <person name="Ng V."/>
            <person name="Clum A."/>
            <person name="Steindorff A."/>
            <person name="Ohm R."/>
            <person name="Martin F."/>
            <person name="Silar P."/>
            <person name="Natvig D."/>
            <person name="Lalanne C."/>
            <person name="Gautier V."/>
            <person name="Ament-Velasquez S.L."/>
            <person name="Kruys A."/>
            <person name="Hutchinson M.I."/>
            <person name="Powell A.J."/>
            <person name="Barry K."/>
            <person name="Miller A.N."/>
            <person name="Grigoriev I.V."/>
            <person name="Debuchy R."/>
            <person name="Gladieux P."/>
            <person name="Thoren M.H."/>
            <person name="Johannesson H."/>
        </authorList>
    </citation>
    <scope>NUCLEOTIDE SEQUENCE</scope>
    <source>
        <strain evidence="6">CBS 955.72</strain>
    </source>
</reference>
<dbReference type="GO" id="GO:0000981">
    <property type="term" value="F:DNA-binding transcription factor activity, RNA polymerase II-specific"/>
    <property type="evidence" value="ECO:0007669"/>
    <property type="project" value="InterPro"/>
</dbReference>
<dbReference type="Gene3D" id="4.10.240.10">
    <property type="entry name" value="Zn(2)-C6 fungal-type DNA-binding domain"/>
    <property type="match status" value="1"/>
</dbReference>
<evidence type="ECO:0000256" key="3">
    <source>
        <dbReference type="ARBA" id="ARBA00023163"/>
    </source>
</evidence>
<keyword evidence="2" id="KW-0238">DNA-binding</keyword>
<name>A0AAJ0H621_9PEZI</name>
<dbReference type="InterPro" id="IPR036864">
    <property type="entry name" value="Zn2-C6_fun-type_DNA-bd_sf"/>
</dbReference>
<proteinExistence type="predicted"/>
<protein>
    <recommendedName>
        <fullName evidence="5">Zn(2)-C6 fungal-type domain-containing protein</fullName>
    </recommendedName>
</protein>
<dbReference type="PROSITE" id="PS50048">
    <property type="entry name" value="ZN2_CY6_FUNGAL_2"/>
    <property type="match status" value="1"/>
</dbReference>
<feature type="domain" description="Zn(2)-C6 fungal-type" evidence="5">
    <location>
        <begin position="8"/>
        <end position="38"/>
    </location>
</feature>
<dbReference type="GO" id="GO:0008270">
    <property type="term" value="F:zinc ion binding"/>
    <property type="evidence" value="ECO:0007669"/>
    <property type="project" value="InterPro"/>
</dbReference>
<dbReference type="CDD" id="cd00067">
    <property type="entry name" value="GAL4"/>
    <property type="match status" value="1"/>
</dbReference>
<evidence type="ECO:0000313" key="6">
    <source>
        <dbReference type="EMBL" id="KAK3339943.1"/>
    </source>
</evidence>
<dbReference type="EMBL" id="JAUIQD010000009">
    <property type="protein sequence ID" value="KAK3339943.1"/>
    <property type="molecule type" value="Genomic_DNA"/>
</dbReference>
<sequence length="442" mass="49830">MEKTRQKNCNSCVQNKRRCDRRKPECSRCAEKQMPCIYSLSRPKAAPSTTGTSPPASTDAGGLLFASLGSAYSLFTPSLDLDLDYTPQSDTNTRDDISMSAFMDFTGNTAPPSPSQWLVPAEEQASIFAEPERPRTPADQQVQRTYHTIAFSSFCHGADPWLVYDPTSLLHYITNRVKSFPTDLATTNATPFLHRFLYRAYTPRCIVTCFAASVLYANRTPQNTSMVMRALHGSVGELVEAESGRSAATPVEKLARAQALFVYQVIRLFDGDVGLRAQGEKDIALLKTWLDELCKIRENLGDLAQLEDCAARRQQPPKEWERWIFAESLRRTIVMAYSVISLFSLMKDPEHEEPGPWAFTHRWTLARSLWEAGSSFEFHRMWKEKPQFIIANYSFETFLEHGGRGEDVDDFAEILLSSYMGVDPAKEFIHKNIGASQKMVAS</sequence>
<keyword evidence="4" id="KW-0539">Nucleus</keyword>
<organism evidence="6 7">
    <name type="scientific">Lasiosphaeria hispida</name>
    <dbReference type="NCBI Taxonomy" id="260671"/>
    <lineage>
        <taxon>Eukaryota</taxon>
        <taxon>Fungi</taxon>
        <taxon>Dikarya</taxon>
        <taxon>Ascomycota</taxon>
        <taxon>Pezizomycotina</taxon>
        <taxon>Sordariomycetes</taxon>
        <taxon>Sordariomycetidae</taxon>
        <taxon>Sordariales</taxon>
        <taxon>Lasiosphaeriaceae</taxon>
        <taxon>Lasiosphaeria</taxon>
    </lineage>
</organism>
<reference evidence="6" key="1">
    <citation type="journal article" date="2023" name="Mol. Phylogenet. Evol.">
        <title>Genome-scale phylogeny and comparative genomics of the fungal order Sordariales.</title>
        <authorList>
            <person name="Hensen N."/>
            <person name="Bonometti L."/>
            <person name="Westerberg I."/>
            <person name="Brannstrom I.O."/>
            <person name="Guillou S."/>
            <person name="Cros-Aarteil S."/>
            <person name="Calhoun S."/>
            <person name="Haridas S."/>
            <person name="Kuo A."/>
            <person name="Mondo S."/>
            <person name="Pangilinan J."/>
            <person name="Riley R."/>
            <person name="LaButti K."/>
            <person name="Andreopoulos B."/>
            <person name="Lipzen A."/>
            <person name="Chen C."/>
            <person name="Yan M."/>
            <person name="Daum C."/>
            <person name="Ng V."/>
            <person name="Clum A."/>
            <person name="Steindorff A."/>
            <person name="Ohm R.A."/>
            <person name="Martin F."/>
            <person name="Silar P."/>
            <person name="Natvig D.O."/>
            <person name="Lalanne C."/>
            <person name="Gautier V."/>
            <person name="Ament-Velasquez S.L."/>
            <person name="Kruys A."/>
            <person name="Hutchinson M.I."/>
            <person name="Powell A.J."/>
            <person name="Barry K."/>
            <person name="Miller A.N."/>
            <person name="Grigoriev I.V."/>
            <person name="Debuchy R."/>
            <person name="Gladieux P."/>
            <person name="Hiltunen Thoren M."/>
            <person name="Johannesson H."/>
        </authorList>
    </citation>
    <scope>NUCLEOTIDE SEQUENCE</scope>
    <source>
        <strain evidence="6">CBS 955.72</strain>
    </source>
</reference>
<evidence type="ECO:0000256" key="4">
    <source>
        <dbReference type="ARBA" id="ARBA00023242"/>
    </source>
</evidence>
<comment type="caution">
    <text evidence="6">The sequence shown here is derived from an EMBL/GenBank/DDBJ whole genome shotgun (WGS) entry which is preliminary data.</text>
</comment>
<keyword evidence="3" id="KW-0804">Transcription</keyword>